<protein>
    <submittedName>
        <fullName evidence="15">Sodium channel protein Nach</fullName>
    </submittedName>
</protein>
<evidence type="ECO:0000256" key="7">
    <source>
        <dbReference type="ARBA" id="ARBA00023053"/>
    </source>
</evidence>
<accession>A0AAJ7FJE7</accession>
<dbReference type="Gene3D" id="2.60.470.10">
    <property type="entry name" value="Acid-sensing ion channels like domains"/>
    <property type="match status" value="1"/>
</dbReference>
<reference evidence="15" key="1">
    <citation type="submission" date="2025-08" db="UniProtKB">
        <authorList>
            <consortium name="RefSeq"/>
        </authorList>
    </citation>
    <scope>IDENTIFICATION</scope>
</reference>
<organism evidence="14 15">
    <name type="scientific">Cephus cinctus</name>
    <name type="common">Wheat stem sawfly</name>
    <dbReference type="NCBI Taxonomy" id="211228"/>
    <lineage>
        <taxon>Eukaryota</taxon>
        <taxon>Metazoa</taxon>
        <taxon>Ecdysozoa</taxon>
        <taxon>Arthropoda</taxon>
        <taxon>Hexapoda</taxon>
        <taxon>Insecta</taxon>
        <taxon>Pterygota</taxon>
        <taxon>Neoptera</taxon>
        <taxon>Endopterygota</taxon>
        <taxon>Hymenoptera</taxon>
        <taxon>Cephoidea</taxon>
        <taxon>Cephidae</taxon>
        <taxon>Cephus</taxon>
    </lineage>
</organism>
<feature type="transmembrane region" description="Helical" evidence="13">
    <location>
        <begin position="518"/>
        <end position="539"/>
    </location>
</feature>
<dbReference type="GO" id="GO:0015280">
    <property type="term" value="F:ligand-gated sodium channel activity"/>
    <property type="evidence" value="ECO:0007669"/>
    <property type="project" value="TreeGrafter"/>
</dbReference>
<gene>
    <name evidence="15" type="primary">LOC107267456</name>
</gene>
<keyword evidence="10 12" id="KW-0739">Sodium transport</keyword>
<evidence type="ECO:0000256" key="4">
    <source>
        <dbReference type="ARBA" id="ARBA00022461"/>
    </source>
</evidence>
<comment type="subcellular location">
    <subcellularLocation>
        <location evidence="1">Membrane</location>
        <topology evidence="1">Multi-pass membrane protein</topology>
    </subcellularLocation>
</comment>
<dbReference type="GO" id="GO:0005886">
    <property type="term" value="C:plasma membrane"/>
    <property type="evidence" value="ECO:0007669"/>
    <property type="project" value="TreeGrafter"/>
</dbReference>
<keyword evidence="11 12" id="KW-0407">Ion channel</keyword>
<evidence type="ECO:0000256" key="12">
    <source>
        <dbReference type="RuleBase" id="RU000679"/>
    </source>
</evidence>
<keyword evidence="9 13" id="KW-0472">Membrane</keyword>
<comment type="similarity">
    <text evidence="2 12">Belongs to the amiloride-sensitive sodium channel (TC 1.A.6) family.</text>
</comment>
<evidence type="ECO:0000313" key="14">
    <source>
        <dbReference type="Proteomes" id="UP000694920"/>
    </source>
</evidence>
<name>A0AAJ7FJE7_CEPCN</name>
<keyword evidence="3 12" id="KW-0813">Transport</keyword>
<evidence type="ECO:0000313" key="15">
    <source>
        <dbReference type="RefSeq" id="XP_015594704.1"/>
    </source>
</evidence>
<dbReference type="Pfam" id="PF00858">
    <property type="entry name" value="ASC"/>
    <property type="match status" value="1"/>
</dbReference>
<dbReference type="Proteomes" id="UP000694920">
    <property type="component" value="Unplaced"/>
</dbReference>
<feature type="transmembrane region" description="Helical" evidence="13">
    <location>
        <begin position="72"/>
        <end position="90"/>
    </location>
</feature>
<evidence type="ECO:0000256" key="3">
    <source>
        <dbReference type="ARBA" id="ARBA00022448"/>
    </source>
</evidence>
<evidence type="ECO:0000256" key="10">
    <source>
        <dbReference type="ARBA" id="ARBA00023201"/>
    </source>
</evidence>
<sequence>MKTVKNLKNVKPIKINAAKCAHDKKEVGSINKMCLSPKLKNFRNTLVDFLKNTGMIGCANYVAPGRHPVERYIWALIHVIAIMSTIYVIIDTTVDFADTSPVTSVESYNYPVQDVEFPGISVCAINKISYAAAWDFATELEQIPSTRAMNLTRNDIMKMLPVLGRLYQFDIEPQEEKISRKLHHLLQAAYKIYDVNLIMSKLAPKCRNIMTHCFWSGKEQFYEDIIFLRKTQDGYCCTFNYVRVTDYFGKTKNQHQFDSSAVHPQVIGSSFGLTILLNPELDDYYYQTSFMKGFKILVSKPKDYPDRPSGSLTEIIISPRTEVWLNLEATTLYAVKSIRNYKPQKRKCLFENEEVSEFGGYYSYSDCFIYCRVKEMAELCECIAFFYPIPISLASTKICNLENLECLQKHRKKWWNVVPLRMSYNISKIFNETENGLNENYLKCDCLPSCEDLTYHVKSTQAPLHSSSIRMGRNINISIKDHMILHIFFNKPGLTRLRQDVLVYWYELMSNYGGICGFFLGVSLISVIEFLYFFSVRLFDSKWKNAKKQEIITNQQYFHWNEIHMSHSGNKW</sequence>
<evidence type="ECO:0000256" key="1">
    <source>
        <dbReference type="ARBA" id="ARBA00004141"/>
    </source>
</evidence>
<keyword evidence="14" id="KW-1185">Reference proteome</keyword>
<dbReference type="GeneID" id="107267456"/>
<keyword evidence="4 12" id="KW-0894">Sodium channel</keyword>
<keyword evidence="8 12" id="KW-0406">Ion transport</keyword>
<dbReference type="AlphaFoldDB" id="A0AAJ7FJE7"/>
<keyword evidence="5 12" id="KW-0812">Transmembrane</keyword>
<dbReference type="InterPro" id="IPR001873">
    <property type="entry name" value="ENaC"/>
</dbReference>
<dbReference type="Gene3D" id="1.10.287.770">
    <property type="entry name" value="YojJ-like"/>
    <property type="match status" value="1"/>
</dbReference>
<evidence type="ECO:0000256" key="5">
    <source>
        <dbReference type="ARBA" id="ARBA00022692"/>
    </source>
</evidence>
<dbReference type="PANTHER" id="PTHR11690">
    <property type="entry name" value="AMILORIDE-SENSITIVE SODIUM CHANNEL-RELATED"/>
    <property type="match status" value="1"/>
</dbReference>
<dbReference type="PRINTS" id="PR01078">
    <property type="entry name" value="AMINACHANNEL"/>
</dbReference>
<keyword evidence="7" id="KW-0915">Sodium</keyword>
<proteinExistence type="inferred from homology"/>
<evidence type="ECO:0000256" key="13">
    <source>
        <dbReference type="SAM" id="Phobius"/>
    </source>
</evidence>
<evidence type="ECO:0000256" key="9">
    <source>
        <dbReference type="ARBA" id="ARBA00023136"/>
    </source>
</evidence>
<dbReference type="PROSITE" id="PS01206">
    <property type="entry name" value="ASC"/>
    <property type="match status" value="1"/>
</dbReference>
<dbReference type="InterPro" id="IPR020903">
    <property type="entry name" value="ENaC_CS"/>
</dbReference>
<dbReference type="RefSeq" id="XP_015594704.1">
    <property type="nucleotide sequence ID" value="XM_015739218.2"/>
</dbReference>
<evidence type="ECO:0000256" key="8">
    <source>
        <dbReference type="ARBA" id="ARBA00023065"/>
    </source>
</evidence>
<evidence type="ECO:0000256" key="6">
    <source>
        <dbReference type="ARBA" id="ARBA00022989"/>
    </source>
</evidence>
<evidence type="ECO:0000256" key="2">
    <source>
        <dbReference type="ARBA" id="ARBA00007193"/>
    </source>
</evidence>
<dbReference type="KEGG" id="ccin:107267456"/>
<keyword evidence="6 13" id="KW-1133">Transmembrane helix</keyword>
<dbReference type="PANTHER" id="PTHR11690:SF253">
    <property type="entry name" value="PICKPOCKET 18-RELATED"/>
    <property type="match status" value="1"/>
</dbReference>
<evidence type="ECO:0000256" key="11">
    <source>
        <dbReference type="ARBA" id="ARBA00023303"/>
    </source>
</evidence>